<evidence type="ECO:0000256" key="1">
    <source>
        <dbReference type="SAM" id="Coils"/>
    </source>
</evidence>
<evidence type="ECO:0000313" key="2">
    <source>
        <dbReference type="EMBL" id="KAB8168844.1"/>
    </source>
</evidence>
<dbReference type="AlphaFoldDB" id="A0A5N6AJK0"/>
<sequence>MNISIPVAPSPAQQAEYPSLGFVPCPGDPGTAGHVAFQVRQTATALEDVVALLRGTRGGEWRGRSAEAWRERWEDDFTPKVEDAHESFRIAARALEEWAQHMPSAQEEALRLEGLAHEAEARLSGLPEPANLQEILFDTQAGSERQEAMERAERERNDLDRATADLEAIRREAEALAEDYREHGARIAGRLWHAMNIAPNEPGWLSSFGDWLGGLAEELARATVGNLQEIASWISRNAERIAAVGDALAVMSTLTGLISSGLLLAAGLTVWAPPVAAALAGASGVAQAVSAGFAAGALVAHGTARLAGADVSGRTFTQDVLGALPLVGRVRQGGRIVDVLADNDVSQWGTVDSVTSIFENPEALTYFIPRDGRQGAEMFAPGGPLLVAFENAWRAGGEG</sequence>
<evidence type="ECO:0000313" key="3">
    <source>
        <dbReference type="Proteomes" id="UP000314251"/>
    </source>
</evidence>
<reference evidence="2" key="1">
    <citation type="submission" date="2019-10" db="EMBL/GenBank/DDBJ databases">
        <title>Nonomuraea sp. nov., isolated from Phyllanthus amarus.</title>
        <authorList>
            <person name="Klykleung N."/>
            <person name="Tanasupawat S."/>
        </authorList>
    </citation>
    <scope>NUCLEOTIDE SEQUENCE [LARGE SCALE GENOMIC DNA]</scope>
    <source>
        <strain evidence="2">3MP-10</strain>
    </source>
</reference>
<keyword evidence="3" id="KW-1185">Reference proteome</keyword>
<organism evidence="2 3">
    <name type="scientific">Streptomyces mimosae</name>
    <dbReference type="NCBI Taxonomy" id="2586635"/>
    <lineage>
        <taxon>Bacteria</taxon>
        <taxon>Bacillati</taxon>
        <taxon>Actinomycetota</taxon>
        <taxon>Actinomycetes</taxon>
        <taxon>Kitasatosporales</taxon>
        <taxon>Streptomycetaceae</taxon>
        <taxon>Streptomyces</taxon>
    </lineage>
</organism>
<gene>
    <name evidence="2" type="ORF">FH607_006390</name>
</gene>
<evidence type="ECO:0008006" key="4">
    <source>
        <dbReference type="Google" id="ProtNLM"/>
    </source>
</evidence>
<dbReference type="EMBL" id="VDLY02000003">
    <property type="protein sequence ID" value="KAB8168844.1"/>
    <property type="molecule type" value="Genomic_DNA"/>
</dbReference>
<name>A0A5N6AJK0_9ACTN</name>
<proteinExistence type="predicted"/>
<dbReference type="RefSeq" id="WP_139666617.1">
    <property type="nucleotide sequence ID" value="NZ_VDLY02000003.1"/>
</dbReference>
<dbReference type="OrthoDB" id="3831541at2"/>
<comment type="caution">
    <text evidence="2">The sequence shown here is derived from an EMBL/GenBank/DDBJ whole genome shotgun (WGS) entry which is preliminary data.</text>
</comment>
<accession>A0A5N6AJK0</accession>
<protein>
    <recommendedName>
        <fullName evidence="4">WXG100 family type VII secretion target</fullName>
    </recommendedName>
</protein>
<feature type="coiled-coil region" evidence="1">
    <location>
        <begin position="145"/>
        <end position="186"/>
    </location>
</feature>
<keyword evidence="1" id="KW-0175">Coiled coil</keyword>
<dbReference type="Proteomes" id="UP000314251">
    <property type="component" value="Unassembled WGS sequence"/>
</dbReference>